<dbReference type="InterPro" id="IPR015943">
    <property type="entry name" value="WD40/YVTN_repeat-like_dom_sf"/>
</dbReference>
<accession>A0A8S4NQY7</accession>
<dbReference type="Gene3D" id="2.130.10.10">
    <property type="entry name" value="YVTN repeat-like/Quinoprotein amine dehydrogenase"/>
    <property type="match status" value="1"/>
</dbReference>
<gene>
    <name evidence="8" type="ORF">OFUS_LOCUS9422</name>
</gene>
<dbReference type="AlphaFoldDB" id="A0A8S4NQY7"/>
<dbReference type="Proteomes" id="UP000749559">
    <property type="component" value="Unassembled WGS sequence"/>
</dbReference>
<dbReference type="Pfam" id="PF12894">
    <property type="entry name" value="ANAPC4_WD40"/>
    <property type="match status" value="1"/>
</dbReference>
<dbReference type="PANTHER" id="PTHR13260:SF0">
    <property type="entry name" value="ANAPHASE-PROMOTING COMPLEX SUBUNIT 4"/>
    <property type="match status" value="1"/>
</dbReference>
<evidence type="ECO:0000256" key="2">
    <source>
        <dbReference type="ARBA" id="ARBA00022618"/>
    </source>
</evidence>
<evidence type="ECO:0000256" key="4">
    <source>
        <dbReference type="ARBA" id="ARBA00022786"/>
    </source>
</evidence>
<keyword evidence="3" id="KW-0498">Mitosis</keyword>
<sequence length="660" mass="73661">MPEAGCFRQIEEKHVSQEVTTMLWSPKMDLVALATVLGEVVLHRLSWQKVWTLAPPGEEIKVRGLAWRPDGKVLAVGYSTGTVQLCDVENSDCIHSITLPHGITCLQWVAEQNLNDESNASQSENYCADTSDTFLPKLQPLNKSYGTIAKGQSEDNVEDGKKLKGQTELNVLVIGNTLGTISLYAYGIFPVATIDMTSATNTKIGNVYCGGLSQDLRLLTLMVETLQGDAQTSDISILSIDTSLLASRHRELRILALKFGQILTLLSYAQATIRQMKEAWEDILLEMDTKLRKFAEEKYKLVSGTVSNDFLELLMFGTPSSELQSFLLHELTEKGLKKLGHSIETSYSNIQKLVLKHLQSVGQSLVYYLTELKGMSLWYDRFGVLGLSPQCIQDALNAAGTFMLKSVELQQVIDGSMKNFKAFFRWLYVVIQRLSNEPIPPELSKMTQQDFNFVAEFLKENFTEEQDGSSGSAGFKLERVGQYLKDEDLAHPPDGANNPWTDLLNTTPLLKDSLYPCAENKSLTQVFSDLKDSIDAAVNKPSMTIGQSLFHGGIYCLFKQPSETSGKSDKLPPYKPTITQQTVSTNGQMNLFTAFLESNSSCEHCYILRQSTQLTHGAVVMEMVRIEFKHLGPIDLNSSSAARRFESYWWQLQSVKAILK</sequence>
<dbReference type="InterPro" id="IPR036322">
    <property type="entry name" value="WD40_repeat_dom_sf"/>
</dbReference>
<proteinExistence type="predicted"/>
<protein>
    <recommendedName>
        <fullName evidence="1">Anaphase-promoting complex subunit 4</fullName>
    </recommendedName>
</protein>
<keyword evidence="2" id="KW-0132">Cell division</keyword>
<name>A0A8S4NQY7_OWEFU</name>
<evidence type="ECO:0000259" key="6">
    <source>
        <dbReference type="Pfam" id="PF12894"/>
    </source>
</evidence>
<evidence type="ECO:0000313" key="9">
    <source>
        <dbReference type="Proteomes" id="UP000749559"/>
    </source>
</evidence>
<evidence type="ECO:0000259" key="7">
    <source>
        <dbReference type="Pfam" id="PF12896"/>
    </source>
</evidence>
<dbReference type="GO" id="GO:0034399">
    <property type="term" value="C:nuclear periphery"/>
    <property type="evidence" value="ECO:0007669"/>
    <property type="project" value="TreeGrafter"/>
</dbReference>
<comment type="caution">
    <text evidence="8">The sequence shown here is derived from an EMBL/GenBank/DDBJ whole genome shotgun (WGS) entry which is preliminary data.</text>
</comment>
<dbReference type="InterPro" id="IPR024977">
    <property type="entry name" value="Apc4-like_WD40_dom"/>
</dbReference>
<dbReference type="OrthoDB" id="2110451at2759"/>
<keyword evidence="5" id="KW-0131">Cell cycle</keyword>
<dbReference type="GO" id="GO:0005680">
    <property type="term" value="C:anaphase-promoting complex"/>
    <property type="evidence" value="ECO:0007669"/>
    <property type="project" value="InterPro"/>
</dbReference>
<reference evidence="8" key="1">
    <citation type="submission" date="2022-03" db="EMBL/GenBank/DDBJ databases">
        <authorList>
            <person name="Martin C."/>
        </authorList>
    </citation>
    <scope>NUCLEOTIDE SEQUENCE</scope>
</reference>
<dbReference type="InterPro" id="IPR024790">
    <property type="entry name" value="APC4_long_dom"/>
</dbReference>
<evidence type="ECO:0000256" key="3">
    <source>
        <dbReference type="ARBA" id="ARBA00022776"/>
    </source>
</evidence>
<dbReference type="EMBL" id="CAIIXF020000005">
    <property type="protein sequence ID" value="CAH1783044.1"/>
    <property type="molecule type" value="Genomic_DNA"/>
</dbReference>
<evidence type="ECO:0000256" key="1">
    <source>
        <dbReference type="ARBA" id="ARBA00016067"/>
    </source>
</evidence>
<dbReference type="GO" id="GO:0070979">
    <property type="term" value="P:protein K11-linked ubiquitination"/>
    <property type="evidence" value="ECO:0007669"/>
    <property type="project" value="TreeGrafter"/>
</dbReference>
<dbReference type="SUPFAM" id="SSF50978">
    <property type="entry name" value="WD40 repeat-like"/>
    <property type="match status" value="1"/>
</dbReference>
<evidence type="ECO:0000256" key="5">
    <source>
        <dbReference type="ARBA" id="ARBA00023306"/>
    </source>
</evidence>
<dbReference type="GO" id="GO:0031145">
    <property type="term" value="P:anaphase-promoting complex-dependent catabolic process"/>
    <property type="evidence" value="ECO:0007669"/>
    <property type="project" value="InterPro"/>
</dbReference>
<feature type="domain" description="Anaphase-promoting complex subunit 4-like WD40" evidence="6">
    <location>
        <begin position="22"/>
        <end position="109"/>
    </location>
</feature>
<evidence type="ECO:0000313" key="8">
    <source>
        <dbReference type="EMBL" id="CAH1783044.1"/>
    </source>
</evidence>
<feature type="domain" description="Anaphase-promoting complex subunit 4 long" evidence="7">
    <location>
        <begin position="238"/>
        <end position="436"/>
    </location>
</feature>
<keyword evidence="9" id="KW-1185">Reference proteome</keyword>
<dbReference type="GO" id="GO:0051301">
    <property type="term" value="P:cell division"/>
    <property type="evidence" value="ECO:0007669"/>
    <property type="project" value="UniProtKB-KW"/>
</dbReference>
<dbReference type="InterPro" id="IPR024789">
    <property type="entry name" value="APC4"/>
</dbReference>
<dbReference type="Pfam" id="PF12896">
    <property type="entry name" value="ANAPC4"/>
    <property type="match status" value="1"/>
</dbReference>
<keyword evidence="4" id="KW-0833">Ubl conjugation pathway</keyword>
<organism evidence="8 9">
    <name type="scientific">Owenia fusiformis</name>
    <name type="common">Polychaete worm</name>
    <dbReference type="NCBI Taxonomy" id="6347"/>
    <lineage>
        <taxon>Eukaryota</taxon>
        <taxon>Metazoa</taxon>
        <taxon>Spiralia</taxon>
        <taxon>Lophotrochozoa</taxon>
        <taxon>Annelida</taxon>
        <taxon>Polychaeta</taxon>
        <taxon>Sedentaria</taxon>
        <taxon>Canalipalpata</taxon>
        <taxon>Sabellida</taxon>
        <taxon>Oweniida</taxon>
        <taxon>Oweniidae</taxon>
        <taxon>Owenia</taxon>
    </lineage>
</organism>
<dbReference type="PANTHER" id="PTHR13260">
    <property type="entry name" value="ANAPHASE PROMOTING COMPLEX SUBUNIT 4 APC4"/>
    <property type="match status" value="1"/>
</dbReference>